<keyword evidence="2" id="KW-1185">Reference proteome</keyword>
<accession>A0A5S6QPZ2</accession>
<dbReference type="WBParaSite" id="TMUE_2000008942.1">
    <property type="protein sequence ID" value="TMUE_2000008942.1"/>
    <property type="gene ID" value="WBGene00302685"/>
</dbReference>
<dbReference type="AlphaFoldDB" id="A0A5S6QPZ2"/>
<reference evidence="3" key="1">
    <citation type="submission" date="2019-12" db="UniProtKB">
        <authorList>
            <consortium name="WormBaseParasite"/>
        </authorList>
    </citation>
    <scope>IDENTIFICATION</scope>
</reference>
<keyword evidence="1" id="KW-0472">Membrane</keyword>
<keyword evidence="1" id="KW-1133">Transmembrane helix</keyword>
<protein>
    <submittedName>
        <fullName evidence="3">Uncharacterized protein</fullName>
    </submittedName>
</protein>
<evidence type="ECO:0000256" key="1">
    <source>
        <dbReference type="SAM" id="Phobius"/>
    </source>
</evidence>
<feature type="transmembrane region" description="Helical" evidence="1">
    <location>
        <begin position="21"/>
        <end position="44"/>
    </location>
</feature>
<proteinExistence type="predicted"/>
<name>A0A5S6QPZ2_TRIMR</name>
<organism evidence="2 3">
    <name type="scientific">Trichuris muris</name>
    <name type="common">Mouse whipworm</name>
    <dbReference type="NCBI Taxonomy" id="70415"/>
    <lineage>
        <taxon>Eukaryota</taxon>
        <taxon>Metazoa</taxon>
        <taxon>Ecdysozoa</taxon>
        <taxon>Nematoda</taxon>
        <taxon>Enoplea</taxon>
        <taxon>Dorylaimia</taxon>
        <taxon>Trichinellida</taxon>
        <taxon>Trichuridae</taxon>
        <taxon>Trichuris</taxon>
    </lineage>
</organism>
<evidence type="ECO:0000313" key="3">
    <source>
        <dbReference type="WBParaSite" id="TMUE_2000008942.1"/>
    </source>
</evidence>
<evidence type="ECO:0000313" key="2">
    <source>
        <dbReference type="Proteomes" id="UP000046395"/>
    </source>
</evidence>
<keyword evidence="1" id="KW-0812">Transmembrane</keyword>
<dbReference type="Proteomes" id="UP000046395">
    <property type="component" value="Unassembled WGS sequence"/>
</dbReference>
<sequence>MVRCGGERRIDSVSQSNMNTSLTCFASLTNTLVGLVCFLLFFIAATSEQSKCDLDADSMHLYVQRSLMKFDQSGYIPKVEQVDSCICEDGDCIEIITARPSTCKAFQRMSAEQVGEYCVRNPKAPEFMCEGKFNISTPWKIGLQCDEALPFI</sequence>